<proteinExistence type="predicted"/>
<protein>
    <submittedName>
        <fullName evidence="2">Uncharacterized protein</fullName>
    </submittedName>
</protein>
<comment type="caution">
    <text evidence="2">The sequence shown here is derived from an EMBL/GenBank/DDBJ whole genome shotgun (WGS) entry which is preliminary data.</text>
</comment>
<sequence length="73" mass="8169">MGIHQPWSQELPSPIDQFRSFRGDEPTSDGRYAAVLNHDIHRAAYITRADNGIDVFYVNRLLLGGTGLGTRAR</sequence>
<feature type="region of interest" description="Disordered" evidence="1">
    <location>
        <begin position="1"/>
        <end position="24"/>
    </location>
</feature>
<name>A0AAE3G377_9GAMM</name>
<dbReference type="Proteomes" id="UP001205843">
    <property type="component" value="Unassembled WGS sequence"/>
</dbReference>
<dbReference type="EMBL" id="JALJXV010000004">
    <property type="protein sequence ID" value="MCP1674985.1"/>
    <property type="molecule type" value="Genomic_DNA"/>
</dbReference>
<dbReference type="RefSeq" id="WP_253477697.1">
    <property type="nucleotide sequence ID" value="NZ_JALJXV010000004.1"/>
</dbReference>
<gene>
    <name evidence="2" type="ORF">J2T57_002123</name>
</gene>
<organism evidence="2 3">
    <name type="scientific">Natronocella acetinitrilica</name>
    <dbReference type="NCBI Taxonomy" id="414046"/>
    <lineage>
        <taxon>Bacteria</taxon>
        <taxon>Pseudomonadati</taxon>
        <taxon>Pseudomonadota</taxon>
        <taxon>Gammaproteobacteria</taxon>
        <taxon>Chromatiales</taxon>
        <taxon>Ectothiorhodospiraceae</taxon>
        <taxon>Natronocella</taxon>
    </lineage>
</organism>
<evidence type="ECO:0000313" key="3">
    <source>
        <dbReference type="Proteomes" id="UP001205843"/>
    </source>
</evidence>
<feature type="compositionally biased region" description="Polar residues" evidence="1">
    <location>
        <begin position="1"/>
        <end position="11"/>
    </location>
</feature>
<accession>A0AAE3G377</accession>
<evidence type="ECO:0000313" key="2">
    <source>
        <dbReference type="EMBL" id="MCP1674985.1"/>
    </source>
</evidence>
<keyword evidence="3" id="KW-1185">Reference proteome</keyword>
<dbReference type="AlphaFoldDB" id="A0AAE3G377"/>
<evidence type="ECO:0000256" key="1">
    <source>
        <dbReference type="SAM" id="MobiDB-lite"/>
    </source>
</evidence>
<reference evidence="2" key="1">
    <citation type="submission" date="2022-03" db="EMBL/GenBank/DDBJ databases">
        <title>Genomic Encyclopedia of Type Strains, Phase III (KMG-III): the genomes of soil and plant-associated and newly described type strains.</title>
        <authorList>
            <person name="Whitman W."/>
        </authorList>
    </citation>
    <scope>NUCLEOTIDE SEQUENCE</scope>
    <source>
        <strain evidence="2">ANL 6-2</strain>
    </source>
</reference>